<evidence type="ECO:0000313" key="3">
    <source>
        <dbReference type="EMBL" id="CAL4113597.1"/>
    </source>
</evidence>
<dbReference type="PANTHER" id="PTHR11188:SF176">
    <property type="entry name" value="ARRESTIN DOMAIN-CONTAINING PROTEIN 1"/>
    <property type="match status" value="1"/>
</dbReference>
<gene>
    <name evidence="3" type="ORF">MNOR_LOCUS20156</name>
</gene>
<feature type="domain" description="Arrestin C-terminal-like" evidence="2">
    <location>
        <begin position="178"/>
        <end position="297"/>
    </location>
</feature>
<dbReference type="GO" id="GO:0005737">
    <property type="term" value="C:cytoplasm"/>
    <property type="evidence" value="ECO:0007669"/>
    <property type="project" value="TreeGrafter"/>
</dbReference>
<feature type="non-terminal residue" evidence="3">
    <location>
        <position position="405"/>
    </location>
</feature>
<evidence type="ECO:0000259" key="2">
    <source>
        <dbReference type="SMART" id="SM01017"/>
    </source>
</evidence>
<keyword evidence="4" id="KW-1185">Reference proteome</keyword>
<dbReference type="Pfam" id="PF00339">
    <property type="entry name" value="Arrestin_N"/>
    <property type="match status" value="1"/>
</dbReference>
<dbReference type="EMBL" id="CAXKWB010015381">
    <property type="protein sequence ID" value="CAL4113597.1"/>
    <property type="molecule type" value="Genomic_DNA"/>
</dbReference>
<dbReference type="AlphaFoldDB" id="A0AAV2R632"/>
<dbReference type="InterPro" id="IPR011022">
    <property type="entry name" value="Arrestin_C-like"/>
</dbReference>
<accession>A0AAV2R632</accession>
<dbReference type="Proteomes" id="UP001497623">
    <property type="component" value="Unassembled WGS sequence"/>
</dbReference>
<name>A0AAV2R632_MEGNR</name>
<proteinExistence type="inferred from homology"/>
<dbReference type="Pfam" id="PF02752">
    <property type="entry name" value="Arrestin_C"/>
    <property type="match status" value="1"/>
</dbReference>
<dbReference type="SMART" id="SM01017">
    <property type="entry name" value="Arrestin_C"/>
    <property type="match status" value="1"/>
</dbReference>
<dbReference type="GO" id="GO:0015031">
    <property type="term" value="P:protein transport"/>
    <property type="evidence" value="ECO:0007669"/>
    <property type="project" value="TreeGrafter"/>
</dbReference>
<comment type="similarity">
    <text evidence="1">Belongs to the arrestin family.</text>
</comment>
<dbReference type="SUPFAM" id="SSF81296">
    <property type="entry name" value="E set domains"/>
    <property type="match status" value="2"/>
</dbReference>
<organism evidence="3 4">
    <name type="scientific">Meganyctiphanes norvegica</name>
    <name type="common">Northern krill</name>
    <name type="synonym">Thysanopoda norvegica</name>
    <dbReference type="NCBI Taxonomy" id="48144"/>
    <lineage>
        <taxon>Eukaryota</taxon>
        <taxon>Metazoa</taxon>
        <taxon>Ecdysozoa</taxon>
        <taxon>Arthropoda</taxon>
        <taxon>Crustacea</taxon>
        <taxon>Multicrustacea</taxon>
        <taxon>Malacostraca</taxon>
        <taxon>Eumalacostraca</taxon>
        <taxon>Eucarida</taxon>
        <taxon>Euphausiacea</taxon>
        <taxon>Euphausiidae</taxon>
        <taxon>Meganyctiphanes</taxon>
    </lineage>
</organism>
<dbReference type="Gene3D" id="2.60.40.640">
    <property type="match status" value="2"/>
</dbReference>
<comment type="caution">
    <text evidence="3">The sequence shown here is derived from an EMBL/GenBank/DDBJ whole genome shotgun (WGS) entry which is preliminary data.</text>
</comment>
<evidence type="ECO:0000313" key="4">
    <source>
        <dbReference type="Proteomes" id="UP001497623"/>
    </source>
</evidence>
<sequence>MAAIIIIFDNPSPIFFAGQTITGRVQVACQKPTETRGITLNFWGFSRVHWTETRTRHTGTGNNRRETRETIHYNSVEEYYANDFLLRGDGTNKEILPPGDHMFNFSYVLPEQIPSSFESYIGQVRHQCKATLIIPMGFNKYCHRPYSVNTLYDLNLDPMSKAPISAETFKTLCCLCCKSGPISLVLRIDRSGFVPGEKLYINAECSNQSTRIVKSSKVKIIQVITYICKGRTKQQSNTVAKMEHGEIPPGESDTWSNDGLLIPPIPPSHLMFCQHIDIKYFLEVCLMMSAHTIQSPISPHVLSASSHQIASWSLFVPPSPLSHLVLSYQKPDFEIGSPSPQASRTPISASLGLSFSIHGWNCESQYLRMTLSSKKSSYVNSQYVINYFSAKYAFTSFTSLFDELH</sequence>
<dbReference type="InterPro" id="IPR014752">
    <property type="entry name" value="Arrestin-like_C"/>
</dbReference>
<reference evidence="3 4" key="1">
    <citation type="submission" date="2024-05" db="EMBL/GenBank/DDBJ databases">
        <authorList>
            <person name="Wallberg A."/>
        </authorList>
    </citation>
    <scope>NUCLEOTIDE SEQUENCE [LARGE SCALE GENOMIC DNA]</scope>
</reference>
<dbReference type="PANTHER" id="PTHR11188">
    <property type="entry name" value="ARRESTIN DOMAIN CONTAINING PROTEIN"/>
    <property type="match status" value="1"/>
</dbReference>
<evidence type="ECO:0000256" key="1">
    <source>
        <dbReference type="ARBA" id="ARBA00005298"/>
    </source>
</evidence>
<dbReference type="InterPro" id="IPR050357">
    <property type="entry name" value="Arrestin_domain-protein"/>
</dbReference>
<dbReference type="InterPro" id="IPR014756">
    <property type="entry name" value="Ig_E-set"/>
</dbReference>
<protein>
    <recommendedName>
        <fullName evidence="2">Arrestin C-terminal-like domain-containing protein</fullName>
    </recommendedName>
</protein>
<dbReference type="InterPro" id="IPR011021">
    <property type="entry name" value="Arrestin-like_N"/>
</dbReference>